<evidence type="ECO:0000313" key="2">
    <source>
        <dbReference type="EMBL" id="CAD5213117.1"/>
    </source>
</evidence>
<feature type="domain" description="NET" evidence="1">
    <location>
        <begin position="22"/>
        <end position="101"/>
    </location>
</feature>
<dbReference type="InterPro" id="IPR027353">
    <property type="entry name" value="NET_dom"/>
</dbReference>
<evidence type="ECO:0000313" key="3">
    <source>
        <dbReference type="Proteomes" id="UP000614601"/>
    </source>
</evidence>
<dbReference type="EMBL" id="CAJFCW020000002">
    <property type="protein sequence ID" value="CAG9099182.1"/>
    <property type="molecule type" value="Genomic_DNA"/>
</dbReference>
<proteinExistence type="predicted"/>
<dbReference type="PROSITE" id="PS51525">
    <property type="entry name" value="NET"/>
    <property type="match status" value="1"/>
</dbReference>
<dbReference type="Pfam" id="PF17035">
    <property type="entry name" value="BET"/>
    <property type="match status" value="1"/>
</dbReference>
<dbReference type="Proteomes" id="UP000614601">
    <property type="component" value="Unassembled WGS sequence"/>
</dbReference>
<dbReference type="InterPro" id="IPR038336">
    <property type="entry name" value="NET_sf"/>
</dbReference>
<dbReference type="AlphaFoldDB" id="A0A811KC94"/>
<organism evidence="2 3">
    <name type="scientific">Bursaphelenchus okinawaensis</name>
    <dbReference type="NCBI Taxonomy" id="465554"/>
    <lineage>
        <taxon>Eukaryota</taxon>
        <taxon>Metazoa</taxon>
        <taxon>Ecdysozoa</taxon>
        <taxon>Nematoda</taxon>
        <taxon>Chromadorea</taxon>
        <taxon>Rhabditida</taxon>
        <taxon>Tylenchina</taxon>
        <taxon>Tylenchomorpha</taxon>
        <taxon>Aphelenchoidea</taxon>
        <taxon>Aphelenchoididae</taxon>
        <taxon>Bursaphelenchus</taxon>
    </lineage>
</organism>
<name>A0A811KC94_9BILA</name>
<reference evidence="2" key="1">
    <citation type="submission" date="2020-09" db="EMBL/GenBank/DDBJ databases">
        <authorList>
            <person name="Kikuchi T."/>
        </authorList>
    </citation>
    <scope>NUCLEOTIDE SEQUENCE</scope>
    <source>
        <strain evidence="2">SH1</strain>
    </source>
</reference>
<dbReference type="EMBL" id="CAJFDH010000002">
    <property type="protein sequence ID" value="CAD5213117.1"/>
    <property type="molecule type" value="Genomic_DNA"/>
</dbReference>
<protein>
    <recommendedName>
        <fullName evidence="1">NET domain-containing protein</fullName>
    </recommendedName>
</protein>
<sequence length="106" mass="12320">MVANSKMPRNPTAKYVCNYEFDPNDKRVSVRMTDDEICQLVHDTSKVPSSHMAIAIDIIAKRHDLVNNYDVMINFMHLHTETLWELRAFVDHYSANRQLEPSISLD</sequence>
<keyword evidence="3" id="KW-1185">Reference proteome</keyword>
<dbReference type="Proteomes" id="UP000783686">
    <property type="component" value="Unassembled WGS sequence"/>
</dbReference>
<accession>A0A811KC94</accession>
<gene>
    <name evidence="2" type="ORF">BOKJ2_LOCUS4918</name>
</gene>
<comment type="caution">
    <text evidence="2">The sequence shown here is derived from an EMBL/GenBank/DDBJ whole genome shotgun (WGS) entry which is preliminary data.</text>
</comment>
<dbReference type="Gene3D" id="1.20.1270.220">
    <property type="match status" value="1"/>
</dbReference>
<evidence type="ECO:0000259" key="1">
    <source>
        <dbReference type="PROSITE" id="PS51525"/>
    </source>
</evidence>